<gene>
    <name evidence="1" type="ORF">CVT26_003738</name>
</gene>
<dbReference type="EMBL" id="NHYE01000021">
    <property type="protein sequence ID" value="PPR07715.1"/>
    <property type="molecule type" value="Genomic_DNA"/>
</dbReference>
<protein>
    <submittedName>
        <fullName evidence="1">Uncharacterized protein</fullName>
    </submittedName>
</protein>
<keyword evidence="2" id="KW-1185">Reference proteome</keyword>
<name>A0A409YXE3_9AGAR</name>
<proteinExistence type="predicted"/>
<dbReference type="AlphaFoldDB" id="A0A409YXE3"/>
<dbReference type="Proteomes" id="UP000284706">
    <property type="component" value="Unassembled WGS sequence"/>
</dbReference>
<organism evidence="1 2">
    <name type="scientific">Gymnopilus dilepis</name>
    <dbReference type="NCBI Taxonomy" id="231916"/>
    <lineage>
        <taxon>Eukaryota</taxon>
        <taxon>Fungi</taxon>
        <taxon>Dikarya</taxon>
        <taxon>Basidiomycota</taxon>
        <taxon>Agaricomycotina</taxon>
        <taxon>Agaricomycetes</taxon>
        <taxon>Agaricomycetidae</taxon>
        <taxon>Agaricales</taxon>
        <taxon>Agaricineae</taxon>
        <taxon>Hymenogastraceae</taxon>
        <taxon>Gymnopilus</taxon>
    </lineage>
</organism>
<accession>A0A409YXE3</accession>
<evidence type="ECO:0000313" key="2">
    <source>
        <dbReference type="Proteomes" id="UP000284706"/>
    </source>
</evidence>
<evidence type="ECO:0000313" key="1">
    <source>
        <dbReference type="EMBL" id="PPR07715.1"/>
    </source>
</evidence>
<sequence>MTFGRFDDDQAQGKSKYNDLAPVTRSTVRTIGRPFETNLKGQQYVTKRAAQNILMREVDAWVLRFNVIHKMFEAIKKGNHRNVKTTVM</sequence>
<reference evidence="1 2" key="1">
    <citation type="journal article" date="2018" name="Evol. Lett.">
        <title>Horizontal gene cluster transfer increased hallucinogenic mushroom diversity.</title>
        <authorList>
            <person name="Reynolds H.T."/>
            <person name="Vijayakumar V."/>
            <person name="Gluck-Thaler E."/>
            <person name="Korotkin H.B."/>
            <person name="Matheny P.B."/>
            <person name="Slot J.C."/>
        </authorList>
    </citation>
    <scope>NUCLEOTIDE SEQUENCE [LARGE SCALE GENOMIC DNA]</scope>
    <source>
        <strain evidence="1 2">SRW20</strain>
    </source>
</reference>
<comment type="caution">
    <text evidence="1">The sequence shown here is derived from an EMBL/GenBank/DDBJ whole genome shotgun (WGS) entry which is preliminary data.</text>
</comment>
<dbReference type="InParanoid" id="A0A409YXE3"/>